<dbReference type="InterPro" id="IPR030386">
    <property type="entry name" value="G_GB1_RHD3_dom"/>
</dbReference>
<evidence type="ECO:0000313" key="6">
    <source>
        <dbReference type="EMBL" id="SSX23430.1"/>
    </source>
</evidence>
<dbReference type="Gene3D" id="3.40.50.300">
    <property type="entry name" value="P-loop containing nucleotide triphosphate hydrolases"/>
    <property type="match status" value="1"/>
</dbReference>
<proteinExistence type="inferred from homology"/>
<dbReference type="PANTHER" id="PTHR10751">
    <property type="entry name" value="GUANYLATE BINDING PROTEIN"/>
    <property type="match status" value="1"/>
</dbReference>
<keyword evidence="4" id="KW-0812">Transmembrane</keyword>
<dbReference type="FunFam" id="3.40.50.300:FF:004169">
    <property type="entry name" value="Atlastin 3"/>
    <property type="match status" value="1"/>
</dbReference>
<evidence type="ECO:0000256" key="1">
    <source>
        <dbReference type="ARBA" id="ARBA00022741"/>
    </source>
</evidence>
<dbReference type="Pfam" id="PF02263">
    <property type="entry name" value="GBP"/>
    <property type="match status" value="1"/>
</dbReference>
<dbReference type="VEuPathDB" id="VectorBase:CSON008976"/>
<dbReference type="EMBL" id="UFQT01000346">
    <property type="protein sequence ID" value="SSX23430.1"/>
    <property type="molecule type" value="Genomic_DNA"/>
</dbReference>
<protein>
    <submittedName>
        <fullName evidence="6">CSON008976 protein</fullName>
    </submittedName>
</protein>
<dbReference type="InterPro" id="IPR027417">
    <property type="entry name" value="P-loop_NTPase"/>
</dbReference>
<evidence type="ECO:0000256" key="3">
    <source>
        <dbReference type="PROSITE-ProRule" id="PRU01052"/>
    </source>
</evidence>
<sequence length="431" mass="48474">MSSRPIQIVDASGDEDHSFVLNDEALAEILMQNDIKDRSIVIISVAGAFRKGKSFILDFFLRYLYSKYVHKHEGQDWLGTDDEPLVGFSWRGGSERETTGIWIWSELFKHDLPNGEKIAIALMDTQGAFDSQSTVKECATVFALSTMLSSVLIFNVSQNIQEDDLQHLQLFTEYGRLALADSGKKPFQRLQFLVRDWSFPYEAEYGALGGQKILKNRLEVSDKQHPELQSLRRHISSCFDEIACFLMPHPGLTVATNPKFDGRLSDATPEFRSALKDLIPMLLAPDNLIIKKIHGQTVKARDLSHNESKNIFKAARTPAVYFAIAILAYLLSGIFGLFGIYTFANFCNLIMGIALLTLTLWAYIRYSGELRDLGSTLDETATFIWDQFIKPVYKVFVSQGIQHLAQNPEILTSPISNSTRSPRANGKVKSS</sequence>
<dbReference type="GO" id="GO:0003924">
    <property type="term" value="F:GTPase activity"/>
    <property type="evidence" value="ECO:0007669"/>
    <property type="project" value="InterPro"/>
</dbReference>
<dbReference type="GO" id="GO:0005525">
    <property type="term" value="F:GTP binding"/>
    <property type="evidence" value="ECO:0007669"/>
    <property type="project" value="UniProtKB-KW"/>
</dbReference>
<comment type="similarity">
    <text evidence="3">Belongs to the TRAFAC class dynamin-like GTPase superfamily. GB1/RHD3 GTPase family.</text>
</comment>
<dbReference type="OMA" id="AHEDAHN"/>
<name>A0A336M042_CULSO</name>
<keyword evidence="2" id="KW-0342">GTP-binding</keyword>
<reference evidence="6" key="1">
    <citation type="submission" date="2018-07" db="EMBL/GenBank/DDBJ databases">
        <authorList>
            <person name="Quirk P.G."/>
            <person name="Krulwich T.A."/>
        </authorList>
    </citation>
    <scope>NUCLEOTIDE SEQUENCE</scope>
</reference>
<evidence type="ECO:0000256" key="2">
    <source>
        <dbReference type="ARBA" id="ARBA00023134"/>
    </source>
</evidence>
<feature type="transmembrane region" description="Helical" evidence="4">
    <location>
        <begin position="319"/>
        <end position="343"/>
    </location>
</feature>
<accession>A0A336M042</accession>
<dbReference type="SUPFAM" id="SSF52540">
    <property type="entry name" value="P-loop containing nucleoside triphosphate hydrolases"/>
    <property type="match status" value="1"/>
</dbReference>
<feature type="transmembrane region" description="Helical" evidence="4">
    <location>
        <begin position="349"/>
        <end position="366"/>
    </location>
</feature>
<organism evidence="6">
    <name type="scientific">Culicoides sonorensis</name>
    <name type="common">Biting midge</name>
    <dbReference type="NCBI Taxonomy" id="179676"/>
    <lineage>
        <taxon>Eukaryota</taxon>
        <taxon>Metazoa</taxon>
        <taxon>Ecdysozoa</taxon>
        <taxon>Arthropoda</taxon>
        <taxon>Hexapoda</taxon>
        <taxon>Insecta</taxon>
        <taxon>Pterygota</taxon>
        <taxon>Neoptera</taxon>
        <taxon>Endopterygota</taxon>
        <taxon>Diptera</taxon>
        <taxon>Nematocera</taxon>
        <taxon>Chironomoidea</taxon>
        <taxon>Ceratopogonidae</taxon>
        <taxon>Ceratopogoninae</taxon>
        <taxon>Culicoides</taxon>
        <taxon>Monoculicoides</taxon>
    </lineage>
</organism>
<dbReference type="PROSITE" id="PS51715">
    <property type="entry name" value="G_GB1_RHD3"/>
    <property type="match status" value="1"/>
</dbReference>
<evidence type="ECO:0000256" key="4">
    <source>
        <dbReference type="SAM" id="Phobius"/>
    </source>
</evidence>
<dbReference type="InterPro" id="IPR015894">
    <property type="entry name" value="Guanylate-bd_N"/>
</dbReference>
<evidence type="ECO:0000259" key="5">
    <source>
        <dbReference type="PROSITE" id="PS51715"/>
    </source>
</evidence>
<gene>
    <name evidence="6" type="primary">CSON008976</name>
</gene>
<feature type="domain" description="GB1/RHD3-type G" evidence="5">
    <location>
        <begin position="37"/>
        <end position="287"/>
    </location>
</feature>
<keyword evidence="1" id="KW-0547">Nucleotide-binding</keyword>
<dbReference type="CDD" id="cd01851">
    <property type="entry name" value="GBP"/>
    <property type="match status" value="1"/>
</dbReference>
<keyword evidence="4" id="KW-1133">Transmembrane helix</keyword>
<dbReference type="AlphaFoldDB" id="A0A336M042"/>
<keyword evidence="4" id="KW-0472">Membrane</keyword>